<dbReference type="Proteomes" id="UP000220251">
    <property type="component" value="Unassembled WGS sequence"/>
</dbReference>
<evidence type="ECO:0000313" key="3">
    <source>
        <dbReference type="Proteomes" id="UP000220251"/>
    </source>
</evidence>
<gene>
    <name evidence="2" type="ORF">ELAC_0881</name>
</gene>
<evidence type="ECO:0000256" key="1">
    <source>
        <dbReference type="SAM" id="MobiDB-lite"/>
    </source>
</evidence>
<organism evidence="2 3">
    <name type="scientific">Estrella lausannensis</name>
    <dbReference type="NCBI Taxonomy" id="483423"/>
    <lineage>
        <taxon>Bacteria</taxon>
        <taxon>Pseudomonadati</taxon>
        <taxon>Chlamydiota</taxon>
        <taxon>Chlamydiia</taxon>
        <taxon>Parachlamydiales</taxon>
        <taxon>Candidatus Criblamydiaceae</taxon>
        <taxon>Estrella</taxon>
    </lineage>
</organism>
<sequence>MTVPLIIPKVSQNLAFGKENALVIKKNEIRSVLGNLAATHTAIVNLRKHPPTASPHSPDAPQGGLNAPPRGFSHGNL</sequence>
<name>A0A0H5E4R1_9BACT</name>
<keyword evidence="3" id="KW-1185">Reference proteome</keyword>
<feature type="region of interest" description="Disordered" evidence="1">
    <location>
        <begin position="46"/>
        <end position="77"/>
    </location>
</feature>
<dbReference type="EMBL" id="CWGJ01000011">
    <property type="protein sequence ID" value="CRX38230.1"/>
    <property type="molecule type" value="Genomic_DNA"/>
</dbReference>
<accession>A0A0H5E4R1</accession>
<proteinExistence type="predicted"/>
<dbReference type="AlphaFoldDB" id="A0A0H5E4R1"/>
<reference evidence="3" key="1">
    <citation type="submission" date="2015-06" db="EMBL/GenBank/DDBJ databases">
        <authorList>
            <person name="Bertelli C."/>
        </authorList>
    </citation>
    <scope>NUCLEOTIDE SEQUENCE [LARGE SCALE GENOMIC DNA]</scope>
    <source>
        <strain evidence="3">CRIB-30</strain>
    </source>
</reference>
<protein>
    <submittedName>
        <fullName evidence="2">Uncharacterized protein</fullName>
    </submittedName>
</protein>
<evidence type="ECO:0000313" key="2">
    <source>
        <dbReference type="EMBL" id="CRX38230.1"/>
    </source>
</evidence>